<dbReference type="EMBL" id="DVGZ01000001">
    <property type="protein sequence ID" value="HIR46047.1"/>
    <property type="molecule type" value="Genomic_DNA"/>
</dbReference>
<dbReference type="InterPro" id="IPR001296">
    <property type="entry name" value="Glyco_trans_1"/>
</dbReference>
<dbReference type="Gene3D" id="3.40.50.2000">
    <property type="entry name" value="Glycogen Phosphorylase B"/>
    <property type="match status" value="2"/>
</dbReference>
<gene>
    <name evidence="2" type="ORF">IAB89_00070</name>
</gene>
<reference evidence="2" key="1">
    <citation type="submission" date="2020-10" db="EMBL/GenBank/DDBJ databases">
        <authorList>
            <person name="Gilroy R."/>
        </authorList>
    </citation>
    <scope>NUCLEOTIDE SEQUENCE</scope>
    <source>
        <strain evidence="2">ChiSxjej1B13-7958</strain>
    </source>
</reference>
<dbReference type="AlphaFoldDB" id="A0A9D1AK51"/>
<dbReference type="Proteomes" id="UP000824242">
    <property type="component" value="Unassembled WGS sequence"/>
</dbReference>
<sequence>MEKKKVLFVNFSLHSGGIEKSLVTLLGLFDYDRYEVDLQLFADEGLFLDRVPKQVNHLPSLFPGVYRKNIREAFPALIRQKHPLIALCRLLVTFAGKTQGGMGDRLFRMWRIEKHFIRASQKEYDAVVAFMEGQPIYYAVSKVKAKRKIGFIHGDYVAMGLNADLDRRYVDRLHALCTVSESCRDALCEAFPGRENRFHVIYNIISASFMKQMAQEPANFGDDFSGPRILSIARLSHQKGLDLALLAAMLMKKRGYSFRWYIIGIGPEEEDLRMQREQLRLEDTVFFLGEQANPYPFLRACDIYAQPSRFEGKSIAVDEAMVMARPILLTNFSTAADQIDSEKNGLIVPMTPEGIAEGLQRLLSDPKLRERFTAALAAQDYTNEKEIEKLYALIDGTPFPDD</sequence>
<dbReference type="Pfam" id="PF00534">
    <property type="entry name" value="Glycos_transf_1"/>
    <property type="match status" value="1"/>
</dbReference>
<dbReference type="SUPFAM" id="SSF53756">
    <property type="entry name" value="UDP-Glycosyltransferase/glycogen phosphorylase"/>
    <property type="match status" value="1"/>
</dbReference>
<evidence type="ECO:0000313" key="2">
    <source>
        <dbReference type="EMBL" id="HIR46047.1"/>
    </source>
</evidence>
<protein>
    <submittedName>
        <fullName evidence="2">Glycosyltransferase</fullName>
    </submittedName>
</protein>
<dbReference type="PANTHER" id="PTHR12526">
    <property type="entry name" value="GLYCOSYLTRANSFERASE"/>
    <property type="match status" value="1"/>
</dbReference>
<dbReference type="PANTHER" id="PTHR12526:SF630">
    <property type="entry name" value="GLYCOSYLTRANSFERASE"/>
    <property type="match status" value="1"/>
</dbReference>
<organism evidence="2 3">
    <name type="scientific">Candidatus Caccousia avicola</name>
    <dbReference type="NCBI Taxonomy" id="2840721"/>
    <lineage>
        <taxon>Bacteria</taxon>
        <taxon>Bacillati</taxon>
        <taxon>Bacillota</taxon>
        <taxon>Clostridia</taxon>
        <taxon>Eubacteriales</taxon>
        <taxon>Oscillospiraceae</taxon>
        <taxon>Oscillospiraceae incertae sedis</taxon>
        <taxon>Candidatus Caccousia</taxon>
    </lineage>
</organism>
<evidence type="ECO:0000259" key="1">
    <source>
        <dbReference type="Pfam" id="PF00534"/>
    </source>
</evidence>
<dbReference type="GO" id="GO:0016757">
    <property type="term" value="F:glycosyltransferase activity"/>
    <property type="evidence" value="ECO:0007669"/>
    <property type="project" value="InterPro"/>
</dbReference>
<accession>A0A9D1AK51</accession>
<name>A0A9D1AK51_9FIRM</name>
<comment type="caution">
    <text evidence="2">The sequence shown here is derived from an EMBL/GenBank/DDBJ whole genome shotgun (WGS) entry which is preliminary data.</text>
</comment>
<feature type="domain" description="Glycosyl transferase family 1" evidence="1">
    <location>
        <begin position="227"/>
        <end position="374"/>
    </location>
</feature>
<proteinExistence type="predicted"/>
<dbReference type="CDD" id="cd03811">
    <property type="entry name" value="GT4_GT28_WabH-like"/>
    <property type="match status" value="1"/>
</dbReference>
<evidence type="ECO:0000313" key="3">
    <source>
        <dbReference type="Proteomes" id="UP000824242"/>
    </source>
</evidence>
<reference evidence="2" key="2">
    <citation type="journal article" date="2021" name="PeerJ">
        <title>Extensive microbial diversity within the chicken gut microbiome revealed by metagenomics and culture.</title>
        <authorList>
            <person name="Gilroy R."/>
            <person name="Ravi A."/>
            <person name="Getino M."/>
            <person name="Pursley I."/>
            <person name="Horton D.L."/>
            <person name="Alikhan N.F."/>
            <person name="Baker D."/>
            <person name="Gharbi K."/>
            <person name="Hall N."/>
            <person name="Watson M."/>
            <person name="Adriaenssens E.M."/>
            <person name="Foster-Nyarko E."/>
            <person name="Jarju S."/>
            <person name="Secka A."/>
            <person name="Antonio M."/>
            <person name="Oren A."/>
            <person name="Chaudhuri R.R."/>
            <person name="La Ragione R."/>
            <person name="Hildebrand F."/>
            <person name="Pallen M.J."/>
        </authorList>
    </citation>
    <scope>NUCLEOTIDE SEQUENCE</scope>
    <source>
        <strain evidence="2">ChiSxjej1B13-7958</strain>
    </source>
</reference>